<feature type="domain" description="Chromo" evidence="6">
    <location>
        <begin position="5"/>
        <end position="349"/>
    </location>
</feature>
<dbReference type="PROSITE" id="PS52032">
    <property type="entry name" value="MARR_BRCT_CHROMO"/>
    <property type="match status" value="1"/>
</dbReference>
<dbReference type="InterPro" id="IPR007526">
    <property type="entry name" value="SWIRM"/>
</dbReference>
<dbReference type="SUPFAM" id="SSF52113">
    <property type="entry name" value="BRCT domain"/>
    <property type="match status" value="1"/>
</dbReference>
<feature type="compositionally biased region" description="Basic and acidic residues" evidence="3">
    <location>
        <begin position="391"/>
        <end position="407"/>
    </location>
</feature>
<dbReference type="InterPro" id="IPR036388">
    <property type="entry name" value="WH-like_DNA-bd_sf"/>
</dbReference>
<feature type="compositionally biased region" description="Polar residues" evidence="3">
    <location>
        <begin position="899"/>
        <end position="919"/>
    </location>
</feature>
<dbReference type="PROSITE" id="PS50172">
    <property type="entry name" value="BRCT"/>
    <property type="match status" value="1"/>
</dbReference>
<dbReference type="Pfam" id="PF04433">
    <property type="entry name" value="SWIRM"/>
    <property type="match status" value="1"/>
</dbReference>
<evidence type="ECO:0000313" key="7">
    <source>
        <dbReference type="EMBL" id="CAE0462140.1"/>
    </source>
</evidence>
<keyword evidence="1" id="KW-0805">Transcription regulation</keyword>
<accession>A0A7S3Q1H7</accession>
<dbReference type="EMBL" id="HBIO01009105">
    <property type="protein sequence ID" value="CAE0462140.1"/>
    <property type="molecule type" value="Transcribed_RNA"/>
</dbReference>
<feature type="region of interest" description="Disordered" evidence="3">
    <location>
        <begin position="375"/>
        <end position="431"/>
    </location>
</feature>
<evidence type="ECO:0000256" key="3">
    <source>
        <dbReference type="SAM" id="MobiDB-lite"/>
    </source>
</evidence>
<evidence type="ECO:0000259" key="4">
    <source>
        <dbReference type="PROSITE" id="PS50172"/>
    </source>
</evidence>
<feature type="compositionally biased region" description="Polar residues" evidence="3">
    <location>
        <begin position="561"/>
        <end position="597"/>
    </location>
</feature>
<dbReference type="PROSITE" id="PS50934">
    <property type="entry name" value="SWIRM"/>
    <property type="match status" value="1"/>
</dbReference>
<feature type="region of interest" description="Disordered" evidence="3">
    <location>
        <begin position="1048"/>
        <end position="1106"/>
    </location>
</feature>
<feature type="region of interest" description="Disordered" evidence="3">
    <location>
        <begin position="527"/>
        <end position="597"/>
    </location>
</feature>
<dbReference type="InterPro" id="IPR001357">
    <property type="entry name" value="BRCT_dom"/>
</dbReference>
<name>A0A7S3Q1H7_9STRA</name>
<feature type="domain" description="SWIRM" evidence="5">
    <location>
        <begin position="1093"/>
        <end position="1190"/>
    </location>
</feature>
<sequence length="1404" mass="152413">MASTIAIKKDNSQGAFKLIPPLNPYSPQEIQKFTPLDLALRSLPEFAREGATILNPKALARLVQGLKGFQDAHLGRLESSRYLNTKNYPLMKLPDEFFRMRDPEGPLFTMIMSAYRQKKESSWRQFDFTSKIKYAENIKLMKRIETDLLDEGHLKRPVVFLDETIPKGSVSEYRKIVKRYGGRTVKDICNDAVTHVVAWDAEEHDSDETLETEMYMGDHTQKLYLKTLAVVDPKEKKKGSGGIIETTMQDSKKKGGKVKGAKGTQAAVFEHPMAYVHWWYHPTSYDEWMAAADVAGADTDVAPKPDNGPWIVGAKFIRDVPKFNEWGTECDYAISDYENKVTSFPKLEKKLLEEAKAREAAKPTSLKIRLTISSQAKAKKQKTEEEEEKEKEEKAKLDANAKEEEKKLLKRKKESEGPSGMEPRQIGTGFYNDNGTKVRKTVFDGALRVPKGLIDQVREAIKGVEKSALETSGMYSFDRYKLPGMNDMVRPSLDPDNGNNFLVTELRKGKGGSTLVTARRLATIPAMAPRIRGGGDNNGDVDMEDVSNAANGQAPAPQDPPTSSYPASTLTQPAQPSTLPVNSSNEQGDQATSVSQEVAAPIQNSSLPSTQTSATSAIPMKEATALAAVPEQPQSAQAPTIGTPVAASHPKVTNDPFVVAQDPSQVVETPIATAPAPQPQEQEAVATTVKVPTEGVQSATMATAAILQPQVEKVANAAAQIPTQAAKAATVSTAVIPQPQVAQIPTVAAQVSPQFAQTTTAAASVAAQTPSLATQPPIVAAQDSTTNDIQPSAVGAIQPAQVAQVPTVTTKAPLQVAQSSVVTAPVVAPQLQVKEPVSSQVAQTSVVTAPVATPQSQVTHISSAIAPDILSQSTTVQAPAQVQVAQATQQQVAQATPLGFSQTKSQPQIVQTPVQSKVDQNAAKKTSPIPIPVVQSSSPQVQVGQNPGQTKDSELTSSSGDEKAVFPRHHTEALMKRIQRLATIWTDEEIMNGNKSFSMNAAAVKTIAIKVPLSVEELKIVGVLEESLLKEYGDRLIRNINSYIDQNGLQEHGKKESSSAVSKPKPSNVAEMKALPDGPGSKKDKSPLTGEQEPTTEPPSWYDPKGVSNLEKSLLPEWFDGSADHRSKSSYISARESIIDVARKSRVKYLTSTTIRKCVAGDAGSIMRLHHFMNTWGFINGSAVGDTAPLQVKKQKKQKRKENMEKWTPLMAQSLAVAVAESTSKKRKLDDIGGEQLEVDWDAVSEQVGHGLTSTECQNKFLTTNFNDIKGEQNNVKVVSVSSTSEDTSWGDLIGELVDGVRPQVAKAAIDAAMNSSNGDLDEAQKASVLATIASKAAERAREEEAATSRILQEILDQRMKKLENRLSLLDDLEGMLDAERMAMELERRDLYTNRCRHWFNGDT</sequence>
<dbReference type="InterPro" id="IPR032451">
    <property type="entry name" value="SMARCC_C"/>
</dbReference>
<dbReference type="Gene3D" id="1.10.10.10">
    <property type="entry name" value="Winged helix-like DNA-binding domain superfamily/Winged helix DNA-binding domain"/>
    <property type="match status" value="1"/>
</dbReference>
<dbReference type="SUPFAM" id="SSF46689">
    <property type="entry name" value="Homeodomain-like"/>
    <property type="match status" value="1"/>
</dbReference>
<gene>
    <name evidence="7" type="ORF">CDEB00056_LOCUS6981</name>
</gene>
<evidence type="ECO:0000256" key="1">
    <source>
        <dbReference type="ARBA" id="ARBA00023015"/>
    </source>
</evidence>
<dbReference type="InterPro" id="IPR036420">
    <property type="entry name" value="BRCT_dom_sf"/>
</dbReference>
<proteinExistence type="predicted"/>
<dbReference type="Pfam" id="PF16495">
    <property type="entry name" value="SWIRM-assoc_1"/>
    <property type="match status" value="1"/>
</dbReference>
<dbReference type="InterPro" id="IPR032450">
    <property type="entry name" value="SMARCC_N"/>
</dbReference>
<dbReference type="Pfam" id="PF16496">
    <property type="entry name" value="SWIRM-assoc_2"/>
    <property type="match status" value="1"/>
</dbReference>
<feature type="domain" description="BRCT" evidence="4">
    <location>
        <begin position="149"/>
        <end position="234"/>
    </location>
</feature>
<organism evidence="7">
    <name type="scientific">Chaetoceros debilis</name>
    <dbReference type="NCBI Taxonomy" id="122233"/>
    <lineage>
        <taxon>Eukaryota</taxon>
        <taxon>Sar</taxon>
        <taxon>Stramenopiles</taxon>
        <taxon>Ochrophyta</taxon>
        <taxon>Bacillariophyta</taxon>
        <taxon>Coscinodiscophyceae</taxon>
        <taxon>Chaetocerotophycidae</taxon>
        <taxon>Chaetocerotales</taxon>
        <taxon>Chaetocerotaceae</taxon>
        <taxon>Chaetoceros</taxon>
    </lineage>
</organism>
<keyword evidence="2" id="KW-0804">Transcription</keyword>
<feature type="compositionally biased region" description="Polar residues" evidence="3">
    <location>
        <begin position="946"/>
        <end position="959"/>
    </location>
</feature>
<reference evidence="7" key="1">
    <citation type="submission" date="2021-01" db="EMBL/GenBank/DDBJ databases">
        <authorList>
            <person name="Corre E."/>
            <person name="Pelletier E."/>
            <person name="Niang G."/>
            <person name="Scheremetjew M."/>
            <person name="Finn R."/>
            <person name="Kale V."/>
            <person name="Holt S."/>
            <person name="Cochrane G."/>
            <person name="Meng A."/>
            <person name="Brown T."/>
            <person name="Cohen L."/>
        </authorList>
    </citation>
    <scope>NUCLEOTIDE SEQUENCE</scope>
    <source>
        <strain evidence="7">MM31A-1</strain>
    </source>
</reference>
<evidence type="ECO:0000259" key="6">
    <source>
        <dbReference type="PROSITE" id="PS52032"/>
    </source>
</evidence>
<protein>
    <submittedName>
        <fullName evidence="7">Uncharacterized protein</fullName>
    </submittedName>
</protein>
<dbReference type="InterPro" id="IPR009057">
    <property type="entry name" value="Homeodomain-like_sf"/>
</dbReference>
<evidence type="ECO:0000259" key="5">
    <source>
        <dbReference type="PROSITE" id="PS50934"/>
    </source>
</evidence>
<dbReference type="InterPro" id="IPR049898">
    <property type="entry name" value="MARR_BRCT_CHROMO"/>
</dbReference>
<evidence type="ECO:0000256" key="2">
    <source>
        <dbReference type="ARBA" id="ARBA00023163"/>
    </source>
</evidence>
<feature type="region of interest" description="Disordered" evidence="3">
    <location>
        <begin position="898"/>
        <end position="965"/>
    </location>
</feature>
<feature type="compositionally biased region" description="Low complexity" evidence="3">
    <location>
        <begin position="932"/>
        <end position="945"/>
    </location>
</feature>